<accession>A0A0U1L027</accession>
<protein>
    <submittedName>
        <fullName evidence="1">Uncharacterized protein</fullName>
    </submittedName>
</protein>
<dbReference type="AlphaFoldDB" id="A0A0U1L027"/>
<dbReference type="EMBL" id="CTRP01000012">
    <property type="protein sequence ID" value="CQR73017.1"/>
    <property type="molecule type" value="Genomic_DNA"/>
</dbReference>
<dbReference type="Proteomes" id="UP000049855">
    <property type="component" value="Unassembled WGS sequence"/>
</dbReference>
<reference evidence="2" key="1">
    <citation type="submission" date="2015-03" db="EMBL/GenBank/DDBJ databases">
        <authorList>
            <person name="Nijsse Bart"/>
        </authorList>
    </citation>
    <scope>NUCLEOTIDE SEQUENCE [LARGE SCALE GENOMIC DNA]</scope>
</reference>
<evidence type="ECO:0000313" key="2">
    <source>
        <dbReference type="Proteomes" id="UP000049855"/>
    </source>
</evidence>
<proteinExistence type="predicted"/>
<sequence length="51" mass="5717">MPIIGTFLAAYYFHIGKGGINNAYNTQMSLCVDCVEKRAVMMKQGKKVFEV</sequence>
<evidence type="ECO:0000313" key="1">
    <source>
        <dbReference type="EMBL" id="CQR73017.1"/>
    </source>
</evidence>
<keyword evidence="2" id="KW-1185">Reference proteome</keyword>
<name>A0A0U1L027_9FIRM</name>
<organism evidence="1 2">
    <name type="scientific">Sporomusa ovata</name>
    <dbReference type="NCBI Taxonomy" id="2378"/>
    <lineage>
        <taxon>Bacteria</taxon>
        <taxon>Bacillati</taxon>
        <taxon>Bacillota</taxon>
        <taxon>Negativicutes</taxon>
        <taxon>Selenomonadales</taxon>
        <taxon>Sporomusaceae</taxon>
        <taxon>Sporomusa</taxon>
    </lineage>
</organism>
<gene>
    <name evidence="1" type="ORF">SpAn4DRAFT_2249</name>
</gene>
<dbReference type="RefSeq" id="WP_157059594.1">
    <property type="nucleotide sequence ID" value="NZ_CTRP01000012.1"/>
</dbReference>